<organism evidence="2 3">
    <name type="scientific">Parerythrobacter jejuensis</name>
    <dbReference type="NCBI Taxonomy" id="795812"/>
    <lineage>
        <taxon>Bacteria</taxon>
        <taxon>Pseudomonadati</taxon>
        <taxon>Pseudomonadota</taxon>
        <taxon>Alphaproteobacteria</taxon>
        <taxon>Sphingomonadales</taxon>
        <taxon>Erythrobacteraceae</taxon>
        <taxon>Parerythrobacter</taxon>
    </lineage>
</organism>
<sequence>MSFAAILALAVAAPISDIPEIVVIAKRLDGVSASVGQDPEGKWHCSLDKSSGVRSLDNGLCKAVTKCVRKGARNDDAIHGCVTKSKRRLLKRFEREYRKRM</sequence>
<protein>
    <submittedName>
        <fullName evidence="2">Uncharacterized protein</fullName>
    </submittedName>
</protein>
<reference evidence="2 3" key="1">
    <citation type="submission" date="2019-12" db="EMBL/GenBank/DDBJ databases">
        <title>Genomic-based taxomic classification of the family Erythrobacteraceae.</title>
        <authorList>
            <person name="Xu L."/>
        </authorList>
    </citation>
    <scope>NUCLEOTIDE SEQUENCE [LARGE SCALE GENOMIC DNA]</scope>
    <source>
        <strain evidence="2 3">JCM 16677</strain>
    </source>
</reference>
<evidence type="ECO:0000313" key="3">
    <source>
        <dbReference type="Proteomes" id="UP000446786"/>
    </source>
</evidence>
<dbReference type="Proteomes" id="UP000446786">
    <property type="component" value="Unassembled WGS sequence"/>
</dbReference>
<dbReference type="AlphaFoldDB" id="A0A845AS93"/>
<dbReference type="OrthoDB" id="7581221at2"/>
<proteinExistence type="predicted"/>
<evidence type="ECO:0000313" key="1">
    <source>
        <dbReference type="EMBL" id="MXP30992.1"/>
    </source>
</evidence>
<gene>
    <name evidence="1" type="ORF">GRI94_04040</name>
    <name evidence="2" type="ORF">GRI94_18130</name>
</gene>
<name>A0A845AS93_9SPHN</name>
<evidence type="ECO:0000313" key="2">
    <source>
        <dbReference type="EMBL" id="MXP33752.1"/>
    </source>
</evidence>
<accession>A0A845AS93</accession>
<comment type="caution">
    <text evidence="2">The sequence shown here is derived from an EMBL/GenBank/DDBJ whole genome shotgun (WGS) entry which is preliminary data.</text>
</comment>
<keyword evidence="3" id="KW-1185">Reference proteome</keyword>
<dbReference type="RefSeq" id="WP_160778478.1">
    <property type="nucleotide sequence ID" value="NZ_BAAAZF010000001.1"/>
</dbReference>
<dbReference type="EMBL" id="WTYE01000001">
    <property type="protein sequence ID" value="MXP30992.1"/>
    <property type="molecule type" value="Genomic_DNA"/>
</dbReference>
<dbReference type="EMBL" id="WTYE01000001">
    <property type="protein sequence ID" value="MXP33752.1"/>
    <property type="molecule type" value="Genomic_DNA"/>
</dbReference>